<dbReference type="PaxDb" id="4097-A0A1S3ZRN7"/>
<sequence length="109" mass="11912">MAISDKVTGNLTTLYLAMIGAMKAYGLMTGRNFSGCFVLIFSTAAVVVVLIASLTWDISLKARNAMTRDDHPQVYQHGHEFCRGGICWHGVAVSSPASQVRFQLPQNHI</sequence>
<evidence type="ECO:0000313" key="3">
    <source>
        <dbReference type="RefSeq" id="XP_016467046.1"/>
    </source>
</evidence>
<dbReference type="OMA" id="IYIKARN"/>
<protein>
    <submittedName>
        <fullName evidence="3">Uncharacterized protein LOC107789706</fullName>
    </submittedName>
</protein>
<dbReference type="PANTHER" id="PTHR37714:SF2">
    <property type="entry name" value="SMALL HYDROPHOBIC PROTEIN"/>
    <property type="match status" value="1"/>
</dbReference>
<dbReference type="PANTHER" id="PTHR37714">
    <property type="entry name" value="PROTEIN, PUTATIVE-RELATED"/>
    <property type="match status" value="1"/>
</dbReference>
<name>A0A1S3ZRN7_TOBAC</name>
<dbReference type="GeneID" id="107789706"/>
<gene>
    <name evidence="3" type="primary">LOC107789706</name>
</gene>
<keyword evidence="2" id="KW-1185">Reference proteome</keyword>
<dbReference type="KEGG" id="nta:107789706"/>
<keyword evidence="1" id="KW-0812">Transmembrane</keyword>
<feature type="transmembrane region" description="Helical" evidence="1">
    <location>
        <begin position="32"/>
        <end position="56"/>
    </location>
</feature>
<dbReference type="OrthoDB" id="1723061at2759"/>
<keyword evidence="1" id="KW-0472">Membrane</keyword>
<reference evidence="3" key="2">
    <citation type="submission" date="2025-08" db="UniProtKB">
        <authorList>
            <consortium name="RefSeq"/>
        </authorList>
    </citation>
    <scope>IDENTIFICATION</scope>
    <source>
        <tissue evidence="3">Leaf</tissue>
    </source>
</reference>
<organism evidence="2 3">
    <name type="scientific">Nicotiana tabacum</name>
    <name type="common">Common tobacco</name>
    <dbReference type="NCBI Taxonomy" id="4097"/>
    <lineage>
        <taxon>Eukaryota</taxon>
        <taxon>Viridiplantae</taxon>
        <taxon>Streptophyta</taxon>
        <taxon>Embryophyta</taxon>
        <taxon>Tracheophyta</taxon>
        <taxon>Spermatophyta</taxon>
        <taxon>Magnoliopsida</taxon>
        <taxon>eudicotyledons</taxon>
        <taxon>Gunneridae</taxon>
        <taxon>Pentapetalae</taxon>
        <taxon>asterids</taxon>
        <taxon>lamiids</taxon>
        <taxon>Solanales</taxon>
        <taxon>Solanaceae</taxon>
        <taxon>Nicotianoideae</taxon>
        <taxon>Nicotianeae</taxon>
        <taxon>Nicotiana</taxon>
    </lineage>
</organism>
<evidence type="ECO:0000256" key="1">
    <source>
        <dbReference type="SAM" id="Phobius"/>
    </source>
</evidence>
<keyword evidence="1" id="KW-1133">Transmembrane helix</keyword>
<dbReference type="AlphaFoldDB" id="A0A1S3ZRN7"/>
<dbReference type="RefSeq" id="XP_016467046.1">
    <property type="nucleotide sequence ID" value="XM_016611560.1"/>
</dbReference>
<accession>A0A1S3ZRN7</accession>
<feature type="transmembrane region" description="Helical" evidence="1">
    <location>
        <begin position="7"/>
        <end position="26"/>
    </location>
</feature>
<dbReference type="Proteomes" id="UP000790787">
    <property type="component" value="Chromosome 15"/>
</dbReference>
<evidence type="ECO:0000313" key="2">
    <source>
        <dbReference type="Proteomes" id="UP000790787"/>
    </source>
</evidence>
<dbReference type="RefSeq" id="XP_016467046.1">
    <property type="nucleotide sequence ID" value="XM_016611560.2"/>
</dbReference>
<reference evidence="2" key="1">
    <citation type="journal article" date="2014" name="Nat. Commun.">
        <title>The tobacco genome sequence and its comparison with those of tomato and potato.</title>
        <authorList>
            <person name="Sierro N."/>
            <person name="Battey J.N."/>
            <person name="Ouadi S."/>
            <person name="Bakaher N."/>
            <person name="Bovet L."/>
            <person name="Willig A."/>
            <person name="Goepfert S."/>
            <person name="Peitsch M.C."/>
            <person name="Ivanov N.V."/>
        </authorList>
    </citation>
    <scope>NUCLEOTIDE SEQUENCE [LARGE SCALE GENOMIC DNA]</scope>
</reference>
<proteinExistence type="predicted"/>